<dbReference type="GO" id="GO:0005975">
    <property type="term" value="P:carbohydrate metabolic process"/>
    <property type="evidence" value="ECO:0007669"/>
    <property type="project" value="InterPro"/>
</dbReference>
<reference evidence="1" key="1">
    <citation type="submission" date="2018-05" db="EMBL/GenBank/DDBJ databases">
        <authorList>
            <person name="Lanie J.A."/>
            <person name="Ng W.-L."/>
            <person name="Kazmierczak K.M."/>
            <person name="Andrzejewski T.M."/>
            <person name="Davidsen T.M."/>
            <person name="Wayne K.J."/>
            <person name="Tettelin H."/>
            <person name="Glass J.I."/>
            <person name="Rusch D."/>
            <person name="Podicherti R."/>
            <person name="Tsui H.-C.T."/>
            <person name="Winkler M.E."/>
        </authorList>
    </citation>
    <scope>NUCLEOTIDE SEQUENCE</scope>
</reference>
<evidence type="ECO:0000313" key="1">
    <source>
        <dbReference type="EMBL" id="SVE37578.1"/>
    </source>
</evidence>
<dbReference type="Pfam" id="PF10096">
    <property type="entry name" value="DUF2334"/>
    <property type="match status" value="1"/>
</dbReference>
<gene>
    <name evidence="1" type="ORF">METZ01_LOCUS490432</name>
</gene>
<protein>
    <recommendedName>
        <fullName evidence="2">NodB homology domain-containing protein</fullName>
    </recommendedName>
</protein>
<accession>A0A383D126</accession>
<dbReference type="InterPro" id="IPR011330">
    <property type="entry name" value="Glyco_hydro/deAcase_b/a-brl"/>
</dbReference>
<dbReference type="EMBL" id="UINC01212999">
    <property type="protein sequence ID" value="SVE37578.1"/>
    <property type="molecule type" value="Genomic_DNA"/>
</dbReference>
<dbReference type="AlphaFoldDB" id="A0A383D126"/>
<organism evidence="1">
    <name type="scientific">marine metagenome</name>
    <dbReference type="NCBI Taxonomy" id="408172"/>
    <lineage>
        <taxon>unclassified sequences</taxon>
        <taxon>metagenomes</taxon>
        <taxon>ecological metagenomes</taxon>
    </lineage>
</organism>
<evidence type="ECO:0008006" key="2">
    <source>
        <dbReference type="Google" id="ProtNLM"/>
    </source>
</evidence>
<dbReference type="InterPro" id="IPR018763">
    <property type="entry name" value="DUF2334"/>
</dbReference>
<dbReference type="SUPFAM" id="SSF88713">
    <property type="entry name" value="Glycoside hydrolase/deacetylase"/>
    <property type="match status" value="1"/>
</dbReference>
<proteinExistence type="predicted"/>
<feature type="non-terminal residue" evidence="1">
    <location>
        <position position="197"/>
    </location>
</feature>
<dbReference type="Gene3D" id="3.20.20.370">
    <property type="entry name" value="Glycoside hydrolase/deacetylase"/>
    <property type="match status" value="1"/>
</dbReference>
<sequence length="197" mass="23244">MFSKIKNYINENTGILIRLDDVAENMNWDLMKKSELLFEKYEIKPVLGVIPNNKDEELLSYPKQNDFWEQVRNWNDKGWEISMHGFTHVYDKNTEKKDYFKYGGNSEFCGHSLETQMSKIESGLKKFRDEKIKIRSFFAPNHTYDKNTFAALKNLGINEIIDGYGLMPYTENQIKFIPQLFYKVFALPFGIQATQIH</sequence>
<name>A0A383D126_9ZZZZ</name>